<dbReference type="InterPro" id="IPR007692">
    <property type="entry name" value="DNA_helicase_DnaB"/>
</dbReference>
<evidence type="ECO:0000256" key="9">
    <source>
        <dbReference type="ARBA" id="ARBA00023125"/>
    </source>
</evidence>
<dbReference type="InterPro" id="IPR007694">
    <property type="entry name" value="DNA_helicase_DnaB-like_C"/>
</dbReference>
<dbReference type="NCBIfam" id="NF006606">
    <property type="entry name" value="PRK09165.1"/>
    <property type="match status" value="1"/>
</dbReference>
<name>A0A368E2B2_9PROT</name>
<comment type="similarity">
    <text evidence="1 14">Belongs to the helicase family. DnaB subfamily.</text>
</comment>
<organism evidence="16 17">
    <name type="scientific">PS1 clade bacterium</name>
    <dbReference type="NCBI Taxonomy" id="2175152"/>
    <lineage>
        <taxon>Bacteria</taxon>
        <taxon>Pseudomonadati</taxon>
        <taxon>Pseudomonadota</taxon>
        <taxon>Alphaproteobacteria</taxon>
        <taxon>PS1 clade</taxon>
    </lineage>
</organism>
<comment type="caution">
    <text evidence="16">The sequence shown here is derived from an EMBL/GenBank/DDBJ whole genome shotgun (WGS) entry which is preliminary data.</text>
</comment>
<dbReference type="InterPro" id="IPR007693">
    <property type="entry name" value="DNA_helicase_DnaB-like_N"/>
</dbReference>
<gene>
    <name evidence="16" type="ORF">DBW69_00805</name>
</gene>
<evidence type="ECO:0000313" key="17">
    <source>
        <dbReference type="Proteomes" id="UP000252132"/>
    </source>
</evidence>
<dbReference type="PANTHER" id="PTHR30153:SF2">
    <property type="entry name" value="REPLICATIVE DNA HELICASE"/>
    <property type="match status" value="1"/>
</dbReference>
<feature type="domain" description="SF4 helicase" evidence="15">
    <location>
        <begin position="192"/>
        <end position="497"/>
    </location>
</feature>
<protein>
    <recommendedName>
        <fullName evidence="13 14">Replicative DNA helicase</fullName>
        <ecNumber evidence="13 14">5.6.2.3</ecNumber>
    </recommendedName>
</protein>
<dbReference type="InterPro" id="IPR036185">
    <property type="entry name" value="DNA_heli_DnaB-like_N_sf"/>
</dbReference>
<keyword evidence="3 14" id="KW-0639">Primosome</keyword>
<evidence type="ECO:0000256" key="10">
    <source>
        <dbReference type="ARBA" id="ARBA00023235"/>
    </source>
</evidence>
<keyword evidence="6 14" id="KW-0378">Hydrolase</keyword>
<evidence type="ECO:0000256" key="2">
    <source>
        <dbReference type="ARBA" id="ARBA00011643"/>
    </source>
</evidence>
<dbReference type="Gene3D" id="3.40.50.300">
    <property type="entry name" value="P-loop containing nucleotide triphosphate hydrolases"/>
    <property type="match status" value="1"/>
</dbReference>
<comment type="subunit">
    <text evidence="2">Homohexamer.</text>
</comment>
<keyword evidence="10" id="KW-0413">Isomerase</keyword>
<dbReference type="SUPFAM" id="SSF48024">
    <property type="entry name" value="N-terminal domain of DnaB helicase"/>
    <property type="match status" value="1"/>
</dbReference>
<dbReference type="Pfam" id="PF00772">
    <property type="entry name" value="DnaB"/>
    <property type="match status" value="1"/>
</dbReference>
<keyword evidence="7 14" id="KW-0347">Helicase</keyword>
<dbReference type="EMBL" id="QOQF01000002">
    <property type="protein sequence ID" value="RCL78242.1"/>
    <property type="molecule type" value="Genomic_DNA"/>
</dbReference>
<dbReference type="Pfam" id="PF03796">
    <property type="entry name" value="DnaB_C"/>
    <property type="match status" value="1"/>
</dbReference>
<dbReference type="GO" id="GO:0005524">
    <property type="term" value="F:ATP binding"/>
    <property type="evidence" value="ECO:0007669"/>
    <property type="project" value="UniProtKB-UniRule"/>
</dbReference>
<reference evidence="16 17" key="1">
    <citation type="journal article" date="2018" name="Microbiome">
        <title>Fine metagenomic profile of the Mediterranean stratified and mixed water columns revealed by assembly and recruitment.</title>
        <authorList>
            <person name="Haro-Moreno J.M."/>
            <person name="Lopez-Perez M."/>
            <person name="De La Torre J.R."/>
            <person name="Picazo A."/>
            <person name="Camacho A."/>
            <person name="Rodriguez-Valera F."/>
        </authorList>
    </citation>
    <scope>NUCLEOTIDE SEQUENCE [LARGE SCALE GENOMIC DNA]</scope>
    <source>
        <strain evidence="16">MED-G55</strain>
    </source>
</reference>
<dbReference type="InterPro" id="IPR027417">
    <property type="entry name" value="P-loop_NTPase"/>
</dbReference>
<keyword evidence="5 14" id="KW-0547">Nucleotide-binding</keyword>
<evidence type="ECO:0000256" key="4">
    <source>
        <dbReference type="ARBA" id="ARBA00022705"/>
    </source>
</evidence>
<dbReference type="EC" id="5.6.2.3" evidence="13 14"/>
<dbReference type="GO" id="GO:0005829">
    <property type="term" value="C:cytosol"/>
    <property type="evidence" value="ECO:0007669"/>
    <property type="project" value="TreeGrafter"/>
</dbReference>
<evidence type="ECO:0000256" key="13">
    <source>
        <dbReference type="NCBIfam" id="TIGR00665"/>
    </source>
</evidence>
<sequence>MESIIKPLNNNSPEAEYRSLPHNIEAEQGLLGALLVNNDVLDRVRDFLEPHHFHDPVHGRIFEAAAKFIDNGNAASPVTLKNYFEHDEGVSQLGGTAYLSKLASNATTIINAKQYGKTIYDLALRREIIKLGENMVVTAHDAEIDDSPSQQIETAEQALYEIAEKGHHSSGFMSFDNSVSGAVEMVTRAYKREGKLSGISTGFMDVDDVLGGLQESDLLILAGRPGMGKTALATNVAFNIAQKYARAVAEGNVEIQPDGRQIVKDGAVVGFFSLEMSAEQLASRVIAEQTKISSDAIRKGNLTDEEYTRLFNTAKELQSLPLYIDHTGAIPISTLTARARRLKRQYGLGLIVVDYLQLVRASSSGGVENRVQEISIITQGLKALAKELEVPVLALSQLSRQVENRDDKRPQLADLRESGSIEQDADIVMFVYREEYYINKSQPKPGTEEHLKWQTDMDQAMGKAELLIGKNRHGPTKTVDMAFEAQFTRFHDLVKDSHLPDGYPDGYIDE</sequence>
<keyword evidence="9 14" id="KW-0238">DNA-binding</keyword>
<dbReference type="SUPFAM" id="SSF52540">
    <property type="entry name" value="P-loop containing nucleoside triphosphate hydrolases"/>
    <property type="match status" value="1"/>
</dbReference>
<comment type="catalytic activity">
    <reaction evidence="12 14">
        <text>ATP + H2O = ADP + phosphate + H(+)</text>
        <dbReference type="Rhea" id="RHEA:13065"/>
        <dbReference type="ChEBI" id="CHEBI:15377"/>
        <dbReference type="ChEBI" id="CHEBI:15378"/>
        <dbReference type="ChEBI" id="CHEBI:30616"/>
        <dbReference type="ChEBI" id="CHEBI:43474"/>
        <dbReference type="ChEBI" id="CHEBI:456216"/>
        <dbReference type="EC" id="5.6.2.3"/>
    </reaction>
</comment>
<dbReference type="Gene3D" id="1.10.860.10">
    <property type="entry name" value="DNAb Helicase, Chain A"/>
    <property type="match status" value="1"/>
</dbReference>
<dbReference type="GO" id="GO:1990077">
    <property type="term" value="C:primosome complex"/>
    <property type="evidence" value="ECO:0007669"/>
    <property type="project" value="UniProtKB-UniRule"/>
</dbReference>
<keyword evidence="4 14" id="KW-0235">DNA replication</keyword>
<dbReference type="PROSITE" id="PS51199">
    <property type="entry name" value="SF4_HELICASE"/>
    <property type="match status" value="1"/>
</dbReference>
<accession>A0A368E2B2</accession>
<evidence type="ECO:0000256" key="11">
    <source>
        <dbReference type="ARBA" id="ARBA00044932"/>
    </source>
</evidence>
<evidence type="ECO:0000256" key="6">
    <source>
        <dbReference type="ARBA" id="ARBA00022801"/>
    </source>
</evidence>
<dbReference type="InterPro" id="IPR016136">
    <property type="entry name" value="DNA_helicase_N/primase_C"/>
</dbReference>
<dbReference type="PANTHER" id="PTHR30153">
    <property type="entry name" value="REPLICATIVE DNA HELICASE DNAB"/>
    <property type="match status" value="1"/>
</dbReference>
<keyword evidence="8 14" id="KW-0067">ATP-binding</keyword>
<dbReference type="Proteomes" id="UP000252132">
    <property type="component" value="Unassembled WGS sequence"/>
</dbReference>
<evidence type="ECO:0000256" key="7">
    <source>
        <dbReference type="ARBA" id="ARBA00022806"/>
    </source>
</evidence>
<evidence type="ECO:0000256" key="12">
    <source>
        <dbReference type="ARBA" id="ARBA00048954"/>
    </source>
</evidence>
<dbReference type="NCBIfam" id="TIGR00665">
    <property type="entry name" value="DnaB"/>
    <property type="match status" value="1"/>
</dbReference>
<evidence type="ECO:0000313" key="16">
    <source>
        <dbReference type="EMBL" id="RCL78242.1"/>
    </source>
</evidence>
<evidence type="ECO:0000256" key="14">
    <source>
        <dbReference type="RuleBase" id="RU362085"/>
    </source>
</evidence>
<dbReference type="GO" id="GO:0016887">
    <property type="term" value="F:ATP hydrolysis activity"/>
    <property type="evidence" value="ECO:0007669"/>
    <property type="project" value="RHEA"/>
</dbReference>
<dbReference type="AlphaFoldDB" id="A0A368E2B2"/>
<comment type="function">
    <text evidence="11 14">The main replicative DNA helicase, it participates in initiation and elongation during chromosome replication. Travels ahead of the DNA replisome, separating dsDNA into templates for DNA synthesis. A processive ATP-dependent 5'-3' DNA helicase it has DNA-dependent ATPase activity.</text>
</comment>
<evidence type="ECO:0000256" key="3">
    <source>
        <dbReference type="ARBA" id="ARBA00022515"/>
    </source>
</evidence>
<evidence type="ECO:0000259" key="15">
    <source>
        <dbReference type="PROSITE" id="PS51199"/>
    </source>
</evidence>
<dbReference type="GO" id="GO:0003677">
    <property type="term" value="F:DNA binding"/>
    <property type="evidence" value="ECO:0007669"/>
    <property type="project" value="UniProtKB-UniRule"/>
</dbReference>
<proteinExistence type="inferred from homology"/>
<dbReference type="GO" id="GO:0006269">
    <property type="term" value="P:DNA replication, synthesis of primer"/>
    <property type="evidence" value="ECO:0007669"/>
    <property type="project" value="UniProtKB-UniRule"/>
</dbReference>
<evidence type="ECO:0000256" key="8">
    <source>
        <dbReference type="ARBA" id="ARBA00022840"/>
    </source>
</evidence>
<evidence type="ECO:0000256" key="1">
    <source>
        <dbReference type="ARBA" id="ARBA00008428"/>
    </source>
</evidence>
<dbReference type="GO" id="GO:0043139">
    <property type="term" value="F:5'-3' DNA helicase activity"/>
    <property type="evidence" value="ECO:0007669"/>
    <property type="project" value="UniProtKB-EC"/>
</dbReference>
<evidence type="ECO:0000256" key="5">
    <source>
        <dbReference type="ARBA" id="ARBA00022741"/>
    </source>
</evidence>
<dbReference type="CDD" id="cd00984">
    <property type="entry name" value="DnaB_C"/>
    <property type="match status" value="1"/>
</dbReference>